<dbReference type="InterPro" id="IPR016186">
    <property type="entry name" value="C-type_lectin-like/link_sf"/>
</dbReference>
<dbReference type="AlphaFoldDB" id="A0A7D4XC52"/>
<evidence type="ECO:0000259" key="1">
    <source>
        <dbReference type="PROSITE" id="PS50041"/>
    </source>
</evidence>
<sequence length="273" mass="31739">MEFRYYLPLFLFLLNNNKHLIVATESDKCEISVNGCDYQMVLLPSNSCLSSQEEDSRVKRSAVTQVIQTPPNTTVLVGYIKGLQALTEKHQHKLTKEMRKLSKRVLRGVRKFETLLDNLEEKPMKIGMGAQEPCPPGFVHLKGWPFCYLFSRFNASWYEARDFCNAFDSDMVSLGSLKEHYVVTFLIKNHPDYSHAEGWWTSGAYISKTKQWMWTSEITMEPFTFVKWATNEPNDVSLQCVLMYSGDDHLWHDRLCTDRYNFVCEAPLNQPKH</sequence>
<keyword evidence="2" id="KW-0430">Lectin</keyword>
<dbReference type="InterPro" id="IPR001304">
    <property type="entry name" value="C-type_lectin-like"/>
</dbReference>
<dbReference type="EMBL" id="MN510464">
    <property type="protein sequence ID" value="QKW90612.1"/>
    <property type="molecule type" value="mRNA"/>
</dbReference>
<dbReference type="SUPFAM" id="SSF56436">
    <property type="entry name" value="C-type lectin-like"/>
    <property type="match status" value="1"/>
</dbReference>
<evidence type="ECO:0000313" key="2">
    <source>
        <dbReference type="EMBL" id="QKW90612.1"/>
    </source>
</evidence>
<dbReference type="GO" id="GO:0030246">
    <property type="term" value="F:carbohydrate binding"/>
    <property type="evidence" value="ECO:0007669"/>
    <property type="project" value="UniProtKB-KW"/>
</dbReference>
<dbReference type="InterPro" id="IPR016187">
    <property type="entry name" value="CTDL_fold"/>
</dbReference>
<dbReference type="CDD" id="cd00037">
    <property type="entry name" value="CLECT"/>
    <property type="match status" value="1"/>
</dbReference>
<organism evidence="2">
    <name type="scientific">Sinonovacula constricta</name>
    <name type="common">Razor clam</name>
    <dbReference type="NCBI Taxonomy" id="98310"/>
    <lineage>
        <taxon>Eukaryota</taxon>
        <taxon>Metazoa</taxon>
        <taxon>Spiralia</taxon>
        <taxon>Lophotrochozoa</taxon>
        <taxon>Mollusca</taxon>
        <taxon>Bivalvia</taxon>
        <taxon>Autobranchia</taxon>
        <taxon>Heteroconchia</taxon>
        <taxon>Euheterodonta</taxon>
        <taxon>Imparidentia</taxon>
        <taxon>Neoheterodontei</taxon>
        <taxon>Cardiida</taxon>
        <taxon>Tellinoidea</taxon>
        <taxon>Solecurtidae</taxon>
        <taxon>Sinonovacula</taxon>
    </lineage>
</organism>
<dbReference type="SMR" id="A0A7D4XC52"/>
<proteinExistence type="evidence at transcript level"/>
<accession>A0A7D4XC52</accession>
<dbReference type="SMART" id="SM00034">
    <property type="entry name" value="CLECT"/>
    <property type="match status" value="1"/>
</dbReference>
<dbReference type="PANTHER" id="PTHR22803">
    <property type="entry name" value="MANNOSE, PHOSPHOLIPASE, LECTIN RECEPTOR RELATED"/>
    <property type="match status" value="1"/>
</dbReference>
<dbReference type="Pfam" id="PF00059">
    <property type="entry name" value="Lectin_C"/>
    <property type="match status" value="1"/>
</dbReference>
<reference evidence="2" key="1">
    <citation type="submission" date="2019-09" db="EMBL/GenBank/DDBJ databases">
        <authorList>
            <person name="Xu X."/>
        </authorList>
    </citation>
    <scope>NUCLEOTIDE SEQUENCE</scope>
</reference>
<dbReference type="Gene3D" id="3.10.100.10">
    <property type="entry name" value="Mannose-Binding Protein A, subunit A"/>
    <property type="match status" value="1"/>
</dbReference>
<dbReference type="PROSITE" id="PS50041">
    <property type="entry name" value="C_TYPE_LECTIN_2"/>
    <property type="match status" value="1"/>
</dbReference>
<protein>
    <submittedName>
        <fullName evidence="2">C-type lectin</fullName>
    </submittedName>
</protein>
<dbReference type="InterPro" id="IPR050111">
    <property type="entry name" value="C-type_lectin/snaclec_domain"/>
</dbReference>
<name>A0A7D4XC52_SINCO</name>
<feature type="domain" description="C-type lectin" evidence="1">
    <location>
        <begin position="147"/>
        <end position="265"/>
    </location>
</feature>